<feature type="compositionally biased region" description="Basic and acidic residues" evidence="1">
    <location>
        <begin position="1"/>
        <end position="10"/>
    </location>
</feature>
<dbReference type="AlphaFoldDB" id="A0A8J4T9J4"/>
<keyword evidence="3" id="KW-1185">Reference proteome</keyword>
<feature type="region of interest" description="Disordered" evidence="1">
    <location>
        <begin position="1"/>
        <end position="58"/>
    </location>
</feature>
<comment type="caution">
    <text evidence="2">The sequence shown here is derived from an EMBL/GenBank/DDBJ whole genome shotgun (WGS) entry which is preliminary data.</text>
</comment>
<dbReference type="EMBL" id="QNUK01002497">
    <property type="protein sequence ID" value="KAF5879849.1"/>
    <property type="molecule type" value="Genomic_DNA"/>
</dbReference>
<evidence type="ECO:0000313" key="3">
    <source>
        <dbReference type="Proteomes" id="UP000727407"/>
    </source>
</evidence>
<evidence type="ECO:0000313" key="2">
    <source>
        <dbReference type="EMBL" id="KAF5879849.1"/>
    </source>
</evidence>
<proteinExistence type="predicted"/>
<name>A0A8J4T9J4_CLAMG</name>
<reference evidence="2" key="1">
    <citation type="submission" date="2020-07" db="EMBL/GenBank/DDBJ databases">
        <title>Clarias magur genome sequencing, assembly and annotation.</title>
        <authorList>
            <person name="Kushwaha B."/>
            <person name="Kumar R."/>
            <person name="Das P."/>
            <person name="Joshi C.G."/>
            <person name="Kumar D."/>
            <person name="Nagpure N.S."/>
            <person name="Pandey M."/>
            <person name="Agarwal S."/>
            <person name="Srivastava S."/>
            <person name="Singh M."/>
            <person name="Sahoo L."/>
            <person name="Jayasankar P."/>
            <person name="Meher P.K."/>
            <person name="Koringa P.G."/>
            <person name="Iquebal M.A."/>
            <person name="Das S.P."/>
            <person name="Bit A."/>
            <person name="Patnaik S."/>
            <person name="Patel N."/>
            <person name="Shah T.M."/>
            <person name="Hinsu A."/>
            <person name="Jena J.K."/>
        </authorList>
    </citation>
    <scope>NUCLEOTIDE SEQUENCE</scope>
    <source>
        <strain evidence="2">CIFAMagur01</strain>
        <tissue evidence="2">Testis</tissue>
    </source>
</reference>
<sequence length="58" mass="6311">ASRGDGERDPGTPAQRGRSPRNAFSPALRNPARSLPDRRERTPRAVATLSPAPPHEQQ</sequence>
<protein>
    <submittedName>
        <fullName evidence="2">Putative 3-methyladenine DNA glycosylase</fullName>
    </submittedName>
</protein>
<dbReference type="Proteomes" id="UP000727407">
    <property type="component" value="Unassembled WGS sequence"/>
</dbReference>
<gene>
    <name evidence="2" type="ORF">DAT39_023649</name>
</gene>
<organism evidence="2 3">
    <name type="scientific">Clarias magur</name>
    <name type="common">Asian catfish</name>
    <name type="synonym">Macropteronotus magur</name>
    <dbReference type="NCBI Taxonomy" id="1594786"/>
    <lineage>
        <taxon>Eukaryota</taxon>
        <taxon>Metazoa</taxon>
        <taxon>Chordata</taxon>
        <taxon>Craniata</taxon>
        <taxon>Vertebrata</taxon>
        <taxon>Euteleostomi</taxon>
        <taxon>Actinopterygii</taxon>
        <taxon>Neopterygii</taxon>
        <taxon>Teleostei</taxon>
        <taxon>Ostariophysi</taxon>
        <taxon>Siluriformes</taxon>
        <taxon>Clariidae</taxon>
        <taxon>Clarias</taxon>
    </lineage>
</organism>
<evidence type="ECO:0000256" key="1">
    <source>
        <dbReference type="SAM" id="MobiDB-lite"/>
    </source>
</evidence>
<feature type="non-terminal residue" evidence="2">
    <location>
        <position position="1"/>
    </location>
</feature>
<accession>A0A8J4T9J4</accession>
<feature type="non-terminal residue" evidence="2">
    <location>
        <position position="58"/>
    </location>
</feature>